<feature type="region of interest" description="Disordered" evidence="1">
    <location>
        <begin position="140"/>
        <end position="182"/>
    </location>
</feature>
<dbReference type="Pfam" id="PF07004">
    <property type="entry name" value="SHIPPO-rpt"/>
    <property type="match status" value="7"/>
</dbReference>
<evidence type="ECO:0000313" key="3">
    <source>
        <dbReference type="RefSeq" id="XP_012937839.1"/>
    </source>
</evidence>
<dbReference type="InterPro" id="IPR051291">
    <property type="entry name" value="CIMAP"/>
</dbReference>
<dbReference type="InterPro" id="IPR010736">
    <property type="entry name" value="SHIPPO-rpt"/>
</dbReference>
<sequence length="576" mass="63012">MYDRAPRDLSFKLGSTPNVVGPGSYDADSVTKTRLRQDGYAPFLSMSSRETFLNVSDQVVAAPGPGHYDVNLLQDGVKGGASLANRSKRFDKNASETPGPGAYQVHKHLETARYAKSAPERGAAGKGLLMTSRIKFHRKPEAPSIPSQGQAYGYEECDDGSLKKQDAPNRDQSIGPAYYNPNVPDGKSTKAYKGVHFGKLSSRRMDFYGKAGPGPGDYDPFISTASKAENANVQSEENFRYESRLPRYHEMITRDEEKKAIPGPGAYETKSTFLAQTPTFNPEGIEIEHPPFLSQAKRFSPVKSNAPGPGAYNDPRGALDSLKRVSGLKRSPFSQTAVRFNPEQQMKRAPGPGAYNISGMGAESMRKAYLEATRKGVFGTTSSRAQPMARKDEPEVPGPAHYQVKEKPFKSKYQQMGSNFASVTTRMKDLELDAPPPGSYDVIKSYEKSQVKPPVAKPRSEAANRKHGSFMSAASRFAPPRDVVVHKPDLENPGPGTYDTPREALGPKGGLMVTRDKRFRHEKEDFPGPGAYELSPLIQDTVLRGTFNHTLNNPVMPAVDAPHAMTNAKHAFLLGV</sequence>
<feature type="region of interest" description="Disordered" evidence="1">
    <location>
        <begin position="1"/>
        <end position="25"/>
    </location>
</feature>
<dbReference type="PANTHER" id="PTHR21580">
    <property type="entry name" value="SHIPPO-1-RELATED"/>
    <property type="match status" value="1"/>
</dbReference>
<evidence type="ECO:0000313" key="2">
    <source>
        <dbReference type="Proteomes" id="UP000694888"/>
    </source>
</evidence>
<dbReference type="GeneID" id="101856263"/>
<dbReference type="RefSeq" id="XP_012937839.1">
    <property type="nucleotide sequence ID" value="XM_013082385.2"/>
</dbReference>
<feature type="region of interest" description="Disordered" evidence="1">
    <location>
        <begin position="490"/>
        <end position="509"/>
    </location>
</feature>
<protein>
    <submittedName>
        <fullName evidence="3">Sperm-tail PG-rich repeat-containing protein 2</fullName>
    </submittedName>
</protein>
<feature type="compositionally biased region" description="Basic and acidic residues" evidence="1">
    <location>
        <begin position="1"/>
        <end position="10"/>
    </location>
</feature>
<proteinExistence type="predicted"/>
<feature type="compositionally biased region" description="Basic and acidic residues" evidence="1">
    <location>
        <begin position="160"/>
        <end position="169"/>
    </location>
</feature>
<dbReference type="Proteomes" id="UP000694888">
    <property type="component" value="Unplaced"/>
</dbReference>
<gene>
    <name evidence="3" type="primary">LOC101856263</name>
</gene>
<evidence type="ECO:0000256" key="1">
    <source>
        <dbReference type="SAM" id="MobiDB-lite"/>
    </source>
</evidence>
<name>A0ABM0ZZN6_APLCA</name>
<reference evidence="3" key="1">
    <citation type="submission" date="2025-08" db="UniProtKB">
        <authorList>
            <consortium name="RefSeq"/>
        </authorList>
    </citation>
    <scope>IDENTIFICATION</scope>
</reference>
<dbReference type="PANTHER" id="PTHR21580:SF60">
    <property type="entry name" value="SPERM-TAIL PG-RICH REPEAT-CONTAINING PROTEIN 2"/>
    <property type="match status" value="1"/>
</dbReference>
<organism evidence="2 3">
    <name type="scientific">Aplysia californica</name>
    <name type="common">California sea hare</name>
    <dbReference type="NCBI Taxonomy" id="6500"/>
    <lineage>
        <taxon>Eukaryota</taxon>
        <taxon>Metazoa</taxon>
        <taxon>Spiralia</taxon>
        <taxon>Lophotrochozoa</taxon>
        <taxon>Mollusca</taxon>
        <taxon>Gastropoda</taxon>
        <taxon>Heterobranchia</taxon>
        <taxon>Euthyneura</taxon>
        <taxon>Tectipleura</taxon>
        <taxon>Aplysiida</taxon>
        <taxon>Aplysioidea</taxon>
        <taxon>Aplysiidae</taxon>
        <taxon>Aplysia</taxon>
    </lineage>
</organism>
<keyword evidence="2" id="KW-1185">Reference proteome</keyword>
<accession>A0ABM0ZZN6</accession>